<accession>A0A1W0W8S6</accession>
<reference evidence="3" key="1">
    <citation type="submission" date="2017-01" db="EMBL/GenBank/DDBJ databases">
        <title>Comparative genomics of anhydrobiosis in the tardigrade Hypsibius dujardini.</title>
        <authorList>
            <person name="Yoshida Y."/>
            <person name="Koutsovoulos G."/>
            <person name="Laetsch D."/>
            <person name="Stevens L."/>
            <person name="Kumar S."/>
            <person name="Horikawa D."/>
            <person name="Ishino K."/>
            <person name="Komine S."/>
            <person name="Tomita M."/>
            <person name="Blaxter M."/>
            <person name="Arakawa K."/>
        </authorList>
    </citation>
    <scope>NUCLEOTIDE SEQUENCE [LARGE SCALE GENOMIC DNA]</scope>
    <source>
        <strain evidence="3">Z151</strain>
    </source>
</reference>
<evidence type="ECO:0000256" key="1">
    <source>
        <dbReference type="SAM" id="SignalP"/>
    </source>
</evidence>
<dbReference type="EMBL" id="MTYJ01000166">
    <property type="protein sequence ID" value="OQV11611.1"/>
    <property type="molecule type" value="Genomic_DNA"/>
</dbReference>
<protein>
    <submittedName>
        <fullName evidence="2">Uncharacterized protein</fullName>
    </submittedName>
</protein>
<sequence>MRKLHTLIICIFICGLVGELDADGFEDIQYDTDDWSRETGKPVTTSPTRGRTKPVFSKPLHENLSGNRNVKRYFAQCAFILYSPFNNTQFSLGVRSEVLAKFTFLQLSMVDYIQRLA</sequence>
<feature type="chain" id="PRO_5012529001" evidence="1">
    <location>
        <begin position="23"/>
        <end position="117"/>
    </location>
</feature>
<organism evidence="2 3">
    <name type="scientific">Hypsibius exemplaris</name>
    <name type="common">Freshwater tardigrade</name>
    <dbReference type="NCBI Taxonomy" id="2072580"/>
    <lineage>
        <taxon>Eukaryota</taxon>
        <taxon>Metazoa</taxon>
        <taxon>Ecdysozoa</taxon>
        <taxon>Tardigrada</taxon>
        <taxon>Eutardigrada</taxon>
        <taxon>Parachela</taxon>
        <taxon>Hypsibioidea</taxon>
        <taxon>Hypsibiidae</taxon>
        <taxon>Hypsibius</taxon>
    </lineage>
</organism>
<gene>
    <name evidence="2" type="ORF">BV898_14109</name>
</gene>
<keyword evidence="3" id="KW-1185">Reference proteome</keyword>
<dbReference type="AlphaFoldDB" id="A0A1W0W8S6"/>
<name>A0A1W0W8S6_HYPEX</name>
<evidence type="ECO:0000313" key="3">
    <source>
        <dbReference type="Proteomes" id="UP000192578"/>
    </source>
</evidence>
<keyword evidence="1" id="KW-0732">Signal</keyword>
<evidence type="ECO:0000313" key="2">
    <source>
        <dbReference type="EMBL" id="OQV11611.1"/>
    </source>
</evidence>
<proteinExistence type="predicted"/>
<dbReference type="Proteomes" id="UP000192578">
    <property type="component" value="Unassembled WGS sequence"/>
</dbReference>
<feature type="signal peptide" evidence="1">
    <location>
        <begin position="1"/>
        <end position="22"/>
    </location>
</feature>
<comment type="caution">
    <text evidence="2">The sequence shown here is derived from an EMBL/GenBank/DDBJ whole genome shotgun (WGS) entry which is preliminary data.</text>
</comment>